<dbReference type="Pfam" id="PF19509">
    <property type="entry name" value="DUF6043"/>
    <property type="match status" value="1"/>
</dbReference>
<dbReference type="AlphaFoldDB" id="A0A5J4QJ81"/>
<reference evidence="1" key="1">
    <citation type="submission" date="2019-03" db="EMBL/GenBank/DDBJ databases">
        <title>Single cell metagenomics reveals metabolic interactions within the superorganism composed of flagellate Streblomastix strix and complex community of Bacteroidetes bacteria on its surface.</title>
        <authorList>
            <person name="Treitli S.C."/>
            <person name="Kolisko M."/>
            <person name="Husnik F."/>
            <person name="Keeling P."/>
            <person name="Hampl V."/>
        </authorList>
    </citation>
    <scope>NUCLEOTIDE SEQUENCE</scope>
    <source>
        <strain evidence="1">STM</strain>
    </source>
</reference>
<comment type="caution">
    <text evidence="1">The sequence shown here is derived from an EMBL/GenBank/DDBJ whole genome shotgun (WGS) entry which is preliminary data.</text>
</comment>
<dbReference type="EMBL" id="SNRY01003413">
    <property type="protein sequence ID" value="KAA6321070.1"/>
    <property type="molecule type" value="Genomic_DNA"/>
</dbReference>
<dbReference type="InterPro" id="IPR046106">
    <property type="entry name" value="DUF6043"/>
</dbReference>
<proteinExistence type="predicted"/>
<organism evidence="1">
    <name type="scientific">termite gut metagenome</name>
    <dbReference type="NCBI Taxonomy" id="433724"/>
    <lineage>
        <taxon>unclassified sequences</taxon>
        <taxon>metagenomes</taxon>
        <taxon>organismal metagenomes</taxon>
    </lineage>
</organism>
<sequence>MKRDLQDRFMYLMECLSIVTQELTDCENRYLSNGKWDNEKIKANPFTINEEDNTQHRLIELYKKELENYKNVQDLIHNEFVQNNGWKKLINEIEDNLKIETNNQYYVNRLLKAINEKLSTLYTCTEDEDEVCTEDYYTKNKYNGGIAFERLNFYYSVFMGMFYELCIDYGIEFEGLTNANKVNDNAEIEQSDSVKPQQLKFTEYLHHTNKDALMNKLHELLNGKKGKDVAIIIKALEELKIIVKKKIHAPLYRAMRDEFGKGLGSNQSINDFVGCKPNTGTKKEMEESVNIIIEILKTIE</sequence>
<accession>A0A5J4QJ81</accession>
<name>A0A5J4QJ81_9ZZZZ</name>
<protein>
    <submittedName>
        <fullName evidence="1">Uncharacterized protein</fullName>
    </submittedName>
</protein>
<gene>
    <name evidence="1" type="ORF">EZS27_029238</name>
</gene>
<evidence type="ECO:0000313" key="1">
    <source>
        <dbReference type="EMBL" id="KAA6321070.1"/>
    </source>
</evidence>